<dbReference type="SUPFAM" id="SSF53649">
    <property type="entry name" value="Alkaline phosphatase-like"/>
    <property type="match status" value="1"/>
</dbReference>
<name>A0A0D8JEJ5_9BACT</name>
<evidence type="ECO:0000313" key="9">
    <source>
        <dbReference type="Proteomes" id="UP000032544"/>
    </source>
</evidence>
<keyword evidence="5" id="KW-0378">Hydrolase</keyword>
<dbReference type="GO" id="GO:0046872">
    <property type="term" value="F:metal ion binding"/>
    <property type="evidence" value="ECO:0007669"/>
    <property type="project" value="UniProtKB-KW"/>
</dbReference>
<dbReference type="PANTHER" id="PTHR45953:SF1">
    <property type="entry name" value="IDURONATE 2-SULFATASE"/>
    <property type="match status" value="1"/>
</dbReference>
<comment type="cofactor">
    <cofactor evidence="1">
        <name>Ca(2+)</name>
        <dbReference type="ChEBI" id="CHEBI:29108"/>
    </cofactor>
</comment>
<dbReference type="EMBL" id="JRHC01000001">
    <property type="protein sequence ID" value="KJF45312.1"/>
    <property type="molecule type" value="Genomic_DNA"/>
</dbReference>
<dbReference type="InterPro" id="IPR017850">
    <property type="entry name" value="Alkaline_phosphatase_core_sf"/>
</dbReference>
<dbReference type="GO" id="GO:0005737">
    <property type="term" value="C:cytoplasm"/>
    <property type="evidence" value="ECO:0007669"/>
    <property type="project" value="TreeGrafter"/>
</dbReference>
<evidence type="ECO:0000256" key="5">
    <source>
        <dbReference type="ARBA" id="ARBA00022801"/>
    </source>
</evidence>
<proteinExistence type="inferred from homology"/>
<evidence type="ECO:0000256" key="4">
    <source>
        <dbReference type="ARBA" id="ARBA00022729"/>
    </source>
</evidence>
<evidence type="ECO:0000256" key="3">
    <source>
        <dbReference type="ARBA" id="ARBA00022723"/>
    </source>
</evidence>
<dbReference type="InterPro" id="IPR000917">
    <property type="entry name" value="Sulfatase_N"/>
</dbReference>
<dbReference type="Proteomes" id="UP000032544">
    <property type="component" value="Unassembled WGS sequence"/>
</dbReference>
<sequence>MKNILGIIGFIALQLFCIVSPGQEAQPTKTNFLFIIVDDLRPQLGCYGNAETLSPNIDRLAEEGLLFHNAYCNVPVCGASRASLLTGTRPTASRFTNAATWAEKDVPDLVDIPGYLKQNGYKTISNGKIYHHQFDNAASWDDNYKPKDFRDYKTPENIELMKTKGMAAAWEIAQVPDDSLQGGKIANKVIADLRNLKKSGDPFFLTAGFTKPHLPFIAPEKYWDMYDHNKIELAKNPFAPEKCPKEALHNWGELRKQYTGIPQTGPVSDEVARNLIHGYNACVSFSDAMIGRILDELVQLEFDKNTVVILCGDHGWQLGEHGLWCKHSNFNTSLQVPLIIRAPGFAKNAKVEALVEFVDLFPSICELAGIEIPKHLQGKSMKPLLGNPDTEWKEAVFSRFKNGESVKTKDYLYTEYRVKGERISQMLYNHNTDKDENKNIADENESVTEKLHFLMKSEGILK</sequence>
<dbReference type="OrthoDB" id="9763552at2"/>
<keyword evidence="3" id="KW-0479">Metal-binding</keyword>
<comment type="caution">
    <text evidence="8">The sequence shown here is derived from an EMBL/GenBank/DDBJ whole genome shotgun (WGS) entry which is preliminary data.</text>
</comment>
<evidence type="ECO:0000313" key="8">
    <source>
        <dbReference type="EMBL" id="KJF45312.1"/>
    </source>
</evidence>
<organism evidence="8 9">
    <name type="scientific">Draconibacterium sediminis</name>
    <dbReference type="NCBI Taxonomy" id="1544798"/>
    <lineage>
        <taxon>Bacteria</taxon>
        <taxon>Pseudomonadati</taxon>
        <taxon>Bacteroidota</taxon>
        <taxon>Bacteroidia</taxon>
        <taxon>Marinilabiliales</taxon>
        <taxon>Prolixibacteraceae</taxon>
        <taxon>Draconibacterium</taxon>
    </lineage>
</organism>
<dbReference type="RefSeq" id="WP_052670671.1">
    <property type="nucleotide sequence ID" value="NZ_JRHC01000001.1"/>
</dbReference>
<dbReference type="Gene3D" id="3.40.720.10">
    <property type="entry name" value="Alkaline Phosphatase, subunit A"/>
    <property type="match status" value="1"/>
</dbReference>
<accession>A0A0D8JEJ5</accession>
<keyword evidence="4" id="KW-0732">Signal</keyword>
<keyword evidence="9" id="KW-1185">Reference proteome</keyword>
<reference evidence="8 9" key="1">
    <citation type="submission" date="2014-09" db="EMBL/GenBank/DDBJ databases">
        <title>Draft Genome Sequence of Draconibacterium sp. JN14CK-3.</title>
        <authorList>
            <person name="Dong C."/>
            <person name="Lai Q."/>
            <person name="Shao Z."/>
        </authorList>
    </citation>
    <scope>NUCLEOTIDE SEQUENCE [LARGE SCALE GENOMIC DNA]</scope>
    <source>
        <strain evidence="8 9">JN14CK-3</strain>
    </source>
</reference>
<dbReference type="AlphaFoldDB" id="A0A0D8JEJ5"/>
<keyword evidence="6" id="KW-0106">Calcium</keyword>
<evidence type="ECO:0000256" key="2">
    <source>
        <dbReference type="ARBA" id="ARBA00008779"/>
    </source>
</evidence>
<protein>
    <recommendedName>
        <fullName evidence="7">Sulfatase N-terminal domain-containing protein</fullName>
    </recommendedName>
</protein>
<evidence type="ECO:0000259" key="7">
    <source>
        <dbReference type="Pfam" id="PF00884"/>
    </source>
</evidence>
<dbReference type="PANTHER" id="PTHR45953">
    <property type="entry name" value="IDURONATE 2-SULFATASE"/>
    <property type="match status" value="1"/>
</dbReference>
<dbReference type="STRING" id="1544798.LH29_08005"/>
<dbReference type="CDD" id="cd16030">
    <property type="entry name" value="iduronate-2-sulfatase"/>
    <property type="match status" value="1"/>
</dbReference>
<evidence type="ECO:0000256" key="6">
    <source>
        <dbReference type="ARBA" id="ARBA00022837"/>
    </source>
</evidence>
<dbReference type="Pfam" id="PF00884">
    <property type="entry name" value="Sulfatase"/>
    <property type="match status" value="1"/>
</dbReference>
<comment type="similarity">
    <text evidence="2">Belongs to the sulfatase family.</text>
</comment>
<feature type="domain" description="Sulfatase N-terminal" evidence="7">
    <location>
        <begin position="31"/>
        <end position="370"/>
    </location>
</feature>
<evidence type="ECO:0000256" key="1">
    <source>
        <dbReference type="ARBA" id="ARBA00001913"/>
    </source>
</evidence>
<gene>
    <name evidence="8" type="ORF">LH29_08005</name>
</gene>
<dbReference type="InterPro" id="IPR035874">
    <property type="entry name" value="IDS"/>
</dbReference>
<dbReference type="GO" id="GO:0004423">
    <property type="term" value="F:iduronate-2-sulfatase activity"/>
    <property type="evidence" value="ECO:0007669"/>
    <property type="project" value="InterPro"/>
</dbReference>